<reference evidence="16 17" key="1">
    <citation type="submission" date="2019-10" db="EMBL/GenBank/DDBJ databases">
        <title>Extracellular Electron Transfer in a Candidatus Methanoperedens spp. Enrichment Culture.</title>
        <authorList>
            <person name="Berger S."/>
            <person name="Rangel Shaw D."/>
            <person name="Berben T."/>
            <person name="In 'T Zandt M."/>
            <person name="Frank J."/>
            <person name="Reimann J."/>
            <person name="Jetten M.S.M."/>
            <person name="Welte C.U."/>
        </authorList>
    </citation>
    <scope>NUCLEOTIDE SEQUENCE [LARGE SCALE GENOMIC DNA]</scope>
    <source>
        <strain evidence="16">SB12</strain>
    </source>
</reference>
<evidence type="ECO:0000256" key="11">
    <source>
        <dbReference type="ARBA" id="ARBA00023004"/>
    </source>
</evidence>
<name>A0A833M3Y1_9LEPT</name>
<dbReference type="InterPro" id="IPR005265">
    <property type="entry name" value="HemJ-like"/>
</dbReference>
<dbReference type="NCBIfam" id="TIGR00701">
    <property type="entry name" value="protoporphyrinogen oxidase HemJ"/>
    <property type="match status" value="1"/>
</dbReference>
<comment type="function">
    <text evidence="14 15">Catalyzes the oxidation of protoporphyrinogen IX to protoporphyrin IX.</text>
</comment>
<keyword evidence="10 14" id="KW-0560">Oxidoreductase</keyword>
<evidence type="ECO:0000256" key="1">
    <source>
        <dbReference type="ARBA" id="ARBA00004651"/>
    </source>
</evidence>
<dbReference type="GO" id="GO:0046872">
    <property type="term" value="F:metal ion binding"/>
    <property type="evidence" value="ECO:0007669"/>
    <property type="project" value="UniProtKB-UniRule"/>
</dbReference>
<sequence>MTYYLWIKAFHIIALVAWFAGLFYIWRLFVYHAMNDSPAVKEQLGVMESKLIRIIMNPAMIVTTVLGLVMLFINLDYFMAIGWIWTKLMIVLVLFANHFLAVRYHKRLMAGEAFDHKRFRFLNELPTLVLIAVVILAVVKPF</sequence>
<keyword evidence="7 14" id="KW-0812">Transmembrane</keyword>
<protein>
    <recommendedName>
        <fullName evidence="4 14">Protoporphyrinogen IX oxidase</fullName>
        <shortName evidence="14">PPO</shortName>
        <ecNumber evidence="14 15">1.3.99.-</ecNumber>
    </recommendedName>
</protein>
<comment type="subunit">
    <text evidence="14">Homodimer.</text>
</comment>
<feature type="transmembrane region" description="Helical" evidence="14">
    <location>
        <begin position="121"/>
        <end position="139"/>
    </location>
</feature>
<evidence type="ECO:0000256" key="13">
    <source>
        <dbReference type="ARBA" id="ARBA00048390"/>
    </source>
</evidence>
<evidence type="ECO:0000256" key="6">
    <source>
        <dbReference type="ARBA" id="ARBA00022617"/>
    </source>
</evidence>
<dbReference type="AlphaFoldDB" id="A0A833M3Y1"/>
<comment type="catalytic activity">
    <reaction evidence="13 14 15">
        <text>protoporphyrinogen IX + 3 A = protoporphyrin IX + 3 AH2</text>
        <dbReference type="Rhea" id="RHEA:62000"/>
        <dbReference type="ChEBI" id="CHEBI:13193"/>
        <dbReference type="ChEBI" id="CHEBI:17499"/>
        <dbReference type="ChEBI" id="CHEBI:57306"/>
        <dbReference type="ChEBI" id="CHEBI:57307"/>
    </reaction>
</comment>
<evidence type="ECO:0000256" key="4">
    <source>
        <dbReference type="ARBA" id="ARBA00017504"/>
    </source>
</evidence>
<dbReference type="HAMAP" id="MF_02239">
    <property type="entry name" value="HemJ"/>
    <property type="match status" value="1"/>
</dbReference>
<comment type="cofactor">
    <cofactor evidence="14 15">
        <name>heme b</name>
        <dbReference type="ChEBI" id="CHEBI:60344"/>
    </cofactor>
    <text evidence="14 15">Binds 1 heme b (iron(II)-protoporphyrin IX) group per subunit.</text>
</comment>
<evidence type="ECO:0000256" key="9">
    <source>
        <dbReference type="ARBA" id="ARBA00022989"/>
    </source>
</evidence>
<dbReference type="PIRSF" id="PIRSF004638">
    <property type="entry name" value="UCP004638"/>
    <property type="match status" value="1"/>
</dbReference>
<evidence type="ECO:0000313" key="16">
    <source>
        <dbReference type="EMBL" id="KAB2935451.1"/>
    </source>
</evidence>
<evidence type="ECO:0000256" key="15">
    <source>
        <dbReference type="PIRNR" id="PIRNR004638"/>
    </source>
</evidence>
<feature type="binding site" description="axial binding residue" evidence="14">
    <location>
        <position position="11"/>
    </location>
    <ligand>
        <name>heme</name>
        <dbReference type="ChEBI" id="CHEBI:30413"/>
    </ligand>
    <ligandPart>
        <name>Fe</name>
        <dbReference type="ChEBI" id="CHEBI:18248"/>
    </ligandPart>
</feature>
<evidence type="ECO:0000256" key="14">
    <source>
        <dbReference type="HAMAP-Rule" id="MF_02239"/>
    </source>
</evidence>
<keyword evidence="5 14" id="KW-1003">Cell membrane</keyword>
<keyword evidence="8 14" id="KW-0479">Metal-binding</keyword>
<proteinExistence type="inferred from homology"/>
<comment type="subcellular location">
    <subcellularLocation>
        <location evidence="1 14">Cell membrane</location>
        <topology evidence="1 14">Multi-pass membrane protein</topology>
    </subcellularLocation>
</comment>
<accession>A0A833M3Y1</accession>
<dbReference type="Pfam" id="PF03653">
    <property type="entry name" value="UPF0093"/>
    <property type="match status" value="1"/>
</dbReference>
<dbReference type="GO" id="GO:0006782">
    <property type="term" value="P:protoporphyrinogen IX biosynthetic process"/>
    <property type="evidence" value="ECO:0007669"/>
    <property type="project" value="UniProtKB-UniRule"/>
</dbReference>
<comment type="pathway">
    <text evidence="2 14 15">Porphyrin-containing compound metabolism; protoporphyrin-IX biosynthesis; protoporphyrin-IX from protoporphyrinogen-IX: step 1/1.</text>
</comment>
<dbReference type="PANTHER" id="PTHR40255">
    <property type="entry name" value="UPF0093 MEMBRANE PROTEIN SLR1790"/>
    <property type="match status" value="1"/>
</dbReference>
<gene>
    <name evidence="16" type="primary">hemJ</name>
    <name evidence="16" type="ORF">F9K24_01610</name>
</gene>
<evidence type="ECO:0000256" key="7">
    <source>
        <dbReference type="ARBA" id="ARBA00022692"/>
    </source>
</evidence>
<evidence type="ECO:0000256" key="8">
    <source>
        <dbReference type="ARBA" id="ARBA00022723"/>
    </source>
</evidence>
<keyword evidence="11 14" id="KW-0408">Iron</keyword>
<keyword evidence="9 14" id="KW-1133">Transmembrane helix</keyword>
<dbReference type="GO" id="GO:0070818">
    <property type="term" value="F:protoporphyrinogen oxidase activity"/>
    <property type="evidence" value="ECO:0007669"/>
    <property type="project" value="UniProtKB-UniRule"/>
</dbReference>
<feature type="transmembrane region" description="Helical" evidence="14">
    <location>
        <begin position="79"/>
        <end position="100"/>
    </location>
</feature>
<keyword evidence="12 14" id="KW-0472">Membrane</keyword>
<dbReference type="UniPathway" id="UPA00251">
    <property type="reaction ID" value="UER00324"/>
</dbReference>
<evidence type="ECO:0000256" key="2">
    <source>
        <dbReference type="ARBA" id="ARBA00005073"/>
    </source>
</evidence>
<dbReference type="Proteomes" id="UP000460298">
    <property type="component" value="Unassembled WGS sequence"/>
</dbReference>
<keyword evidence="6 14" id="KW-0349">Heme</keyword>
<dbReference type="EC" id="1.3.99.-" evidence="14 15"/>
<evidence type="ECO:0000313" key="17">
    <source>
        <dbReference type="Proteomes" id="UP000460298"/>
    </source>
</evidence>
<comment type="caution">
    <text evidence="16">The sequence shown here is derived from an EMBL/GenBank/DDBJ whole genome shotgun (WGS) entry which is preliminary data.</text>
</comment>
<feature type="transmembrane region" description="Helical" evidence="14">
    <location>
        <begin position="51"/>
        <end position="73"/>
    </location>
</feature>
<organism evidence="16 17">
    <name type="scientific">Leptonema illini</name>
    <dbReference type="NCBI Taxonomy" id="183"/>
    <lineage>
        <taxon>Bacteria</taxon>
        <taxon>Pseudomonadati</taxon>
        <taxon>Spirochaetota</taxon>
        <taxon>Spirochaetia</taxon>
        <taxon>Leptospirales</taxon>
        <taxon>Leptospiraceae</taxon>
        <taxon>Leptonema</taxon>
    </lineage>
</organism>
<feature type="binding site" description="axial binding residue" evidence="14">
    <location>
        <position position="87"/>
    </location>
    <ligand>
        <name>heme</name>
        <dbReference type="ChEBI" id="CHEBI:30413"/>
    </ligand>
    <ligandPart>
        <name>Fe</name>
        <dbReference type="ChEBI" id="CHEBI:18248"/>
    </ligandPart>
</feature>
<dbReference type="EMBL" id="WBUI01000001">
    <property type="protein sequence ID" value="KAB2935451.1"/>
    <property type="molecule type" value="Genomic_DNA"/>
</dbReference>
<comment type="similarity">
    <text evidence="3 14 15">Belongs to the HemJ family.</text>
</comment>
<dbReference type="GO" id="GO:0005886">
    <property type="term" value="C:plasma membrane"/>
    <property type="evidence" value="ECO:0007669"/>
    <property type="project" value="UniProtKB-SubCell"/>
</dbReference>
<evidence type="ECO:0000256" key="5">
    <source>
        <dbReference type="ARBA" id="ARBA00022475"/>
    </source>
</evidence>
<evidence type="ECO:0000256" key="3">
    <source>
        <dbReference type="ARBA" id="ARBA00006501"/>
    </source>
</evidence>
<dbReference type="PANTHER" id="PTHR40255:SF1">
    <property type="entry name" value="PROTOPORPHYRINOGEN IX OXIDASE"/>
    <property type="match status" value="1"/>
</dbReference>
<evidence type="ECO:0000256" key="12">
    <source>
        <dbReference type="ARBA" id="ARBA00023136"/>
    </source>
</evidence>
<evidence type="ECO:0000256" key="10">
    <source>
        <dbReference type="ARBA" id="ARBA00023002"/>
    </source>
</evidence>
<feature type="transmembrane region" description="Helical" evidence="14">
    <location>
        <begin position="6"/>
        <end position="30"/>
    </location>
</feature>